<sequence length="322" mass="36777">MGRALGVECVRGQVSFDDCRECAAQPLHPCPWPSDLVAMMRGEGFNEPDEQTFSPSRILGCSRQRVLMQQHGYYIIMKNQYPMVRGHMFHALMEGAPPVPGWLGAIREVRMSIPIKTRYGTMQFRAKSDCIQVIDTRPGDEVTELDIRVLDYKSTSKIEHSKLKADREHQMQVNMYGLVAAQCIPLYLLADPEDEKLDLVTRRSVKKIHKYLPELVGKSVIVNVVGLEVGYAAMEKARRFVSEGELSDKGKMTKRSRPQEWEDIVLDAITLLPLHTTYSYVQAKIEELIAAEENLPKPFEPDEDDYWRCERCPVYDACHKEG</sequence>
<dbReference type="Proteomes" id="UP000612362">
    <property type="component" value="Unassembled WGS sequence"/>
</dbReference>
<protein>
    <recommendedName>
        <fullName evidence="4">PD-(D/E)XK endonuclease-like domain-containing protein</fullName>
    </recommendedName>
</protein>
<feature type="domain" description="PD-(D/E)XK endonuclease-like" evidence="4">
    <location>
        <begin position="120"/>
        <end position="319"/>
    </location>
</feature>
<evidence type="ECO:0000256" key="1">
    <source>
        <dbReference type="ARBA" id="ARBA00022763"/>
    </source>
</evidence>
<dbReference type="InterPro" id="IPR011604">
    <property type="entry name" value="PDDEXK-like_dom_sf"/>
</dbReference>
<dbReference type="InterPro" id="IPR038726">
    <property type="entry name" value="PDDEXK_AddAB-type"/>
</dbReference>
<gene>
    <name evidence="5" type="ORF">KSX_27240</name>
</gene>
<evidence type="ECO:0000313" key="5">
    <source>
        <dbReference type="EMBL" id="GHO44561.1"/>
    </source>
</evidence>
<evidence type="ECO:0000313" key="6">
    <source>
        <dbReference type="Proteomes" id="UP000612362"/>
    </source>
</evidence>
<keyword evidence="2" id="KW-0547">Nucleotide-binding</keyword>
<dbReference type="Pfam" id="PF12705">
    <property type="entry name" value="PDDEXK_1"/>
    <property type="match status" value="1"/>
</dbReference>
<keyword evidence="6" id="KW-1185">Reference proteome</keyword>
<dbReference type="RefSeq" id="WP_220193942.1">
    <property type="nucleotide sequence ID" value="NZ_BNJF01000001.1"/>
</dbReference>
<name>A0A8J3MS74_9CHLR</name>
<evidence type="ECO:0000259" key="4">
    <source>
        <dbReference type="Pfam" id="PF12705"/>
    </source>
</evidence>
<keyword evidence="3" id="KW-0234">DNA repair</keyword>
<keyword evidence="2" id="KW-0378">Hydrolase</keyword>
<reference evidence="5" key="1">
    <citation type="submission" date="2020-10" db="EMBL/GenBank/DDBJ databases">
        <title>Taxonomic study of unclassified bacteria belonging to the class Ktedonobacteria.</title>
        <authorList>
            <person name="Yabe S."/>
            <person name="Wang C.M."/>
            <person name="Zheng Y."/>
            <person name="Sakai Y."/>
            <person name="Cavaletti L."/>
            <person name="Monciardini P."/>
            <person name="Donadio S."/>
        </authorList>
    </citation>
    <scope>NUCLEOTIDE SEQUENCE</scope>
    <source>
        <strain evidence="5">SOSP1-1</strain>
    </source>
</reference>
<keyword evidence="1" id="KW-0227">DNA damage</keyword>
<accession>A0A8J3MS74</accession>
<keyword evidence="2" id="KW-0347">Helicase</keyword>
<proteinExistence type="predicted"/>
<dbReference type="EMBL" id="BNJF01000001">
    <property type="protein sequence ID" value="GHO44561.1"/>
    <property type="molecule type" value="Genomic_DNA"/>
</dbReference>
<dbReference type="GO" id="GO:0006281">
    <property type="term" value="P:DNA repair"/>
    <property type="evidence" value="ECO:0007669"/>
    <property type="project" value="UniProtKB-KW"/>
</dbReference>
<organism evidence="5 6">
    <name type="scientific">Ktedonospora formicarum</name>
    <dbReference type="NCBI Taxonomy" id="2778364"/>
    <lineage>
        <taxon>Bacteria</taxon>
        <taxon>Bacillati</taxon>
        <taxon>Chloroflexota</taxon>
        <taxon>Ktedonobacteria</taxon>
        <taxon>Ktedonobacterales</taxon>
        <taxon>Ktedonobacteraceae</taxon>
        <taxon>Ktedonospora</taxon>
    </lineage>
</organism>
<comment type="caution">
    <text evidence="5">The sequence shown here is derived from an EMBL/GenBank/DDBJ whole genome shotgun (WGS) entry which is preliminary data.</text>
</comment>
<dbReference type="GO" id="GO:0004386">
    <property type="term" value="F:helicase activity"/>
    <property type="evidence" value="ECO:0007669"/>
    <property type="project" value="UniProtKB-KW"/>
</dbReference>
<dbReference type="AlphaFoldDB" id="A0A8J3MS74"/>
<evidence type="ECO:0000256" key="2">
    <source>
        <dbReference type="ARBA" id="ARBA00022806"/>
    </source>
</evidence>
<dbReference type="Gene3D" id="3.90.320.10">
    <property type="match status" value="1"/>
</dbReference>
<evidence type="ECO:0000256" key="3">
    <source>
        <dbReference type="ARBA" id="ARBA00023204"/>
    </source>
</evidence>
<keyword evidence="2" id="KW-0067">ATP-binding</keyword>